<feature type="compositionally biased region" description="Pro residues" evidence="1">
    <location>
        <begin position="216"/>
        <end position="225"/>
    </location>
</feature>
<dbReference type="STRING" id="1126212.K2RU79"/>
<feature type="region of interest" description="Disordered" evidence="1">
    <location>
        <begin position="202"/>
        <end position="310"/>
    </location>
</feature>
<evidence type="ECO:0000313" key="3">
    <source>
        <dbReference type="EMBL" id="EKG16282.1"/>
    </source>
</evidence>
<evidence type="ECO:0000259" key="2">
    <source>
        <dbReference type="Pfam" id="PF25597"/>
    </source>
</evidence>
<feature type="domain" description="Retroviral polymerase SH3-like" evidence="2">
    <location>
        <begin position="70"/>
        <end position="133"/>
    </location>
</feature>
<dbReference type="Proteomes" id="UP000007129">
    <property type="component" value="Unassembled WGS sequence"/>
</dbReference>
<gene>
    <name evidence="3" type="ORF">MPH_06505</name>
</gene>
<protein>
    <recommendedName>
        <fullName evidence="2">Retroviral polymerase SH3-like domain-containing protein</fullName>
    </recommendedName>
</protein>
<name>K2RU79_MACPH</name>
<dbReference type="InParanoid" id="K2RU79"/>
<feature type="compositionally biased region" description="Polar residues" evidence="1">
    <location>
        <begin position="275"/>
        <end position="286"/>
    </location>
</feature>
<reference evidence="3 4" key="1">
    <citation type="journal article" date="2012" name="BMC Genomics">
        <title>Tools to kill: Genome of one of the most destructive plant pathogenic fungi Macrophomina phaseolina.</title>
        <authorList>
            <person name="Islam M.S."/>
            <person name="Haque M.S."/>
            <person name="Islam M.M."/>
            <person name="Emdad E.M."/>
            <person name="Halim A."/>
            <person name="Hossen Q.M.M."/>
            <person name="Hossain M.Z."/>
            <person name="Ahmed B."/>
            <person name="Rahim S."/>
            <person name="Rahman M.S."/>
            <person name="Alam M.M."/>
            <person name="Hou S."/>
            <person name="Wan X."/>
            <person name="Saito J.A."/>
            <person name="Alam M."/>
        </authorList>
    </citation>
    <scope>NUCLEOTIDE SEQUENCE [LARGE SCALE GENOMIC DNA]</scope>
    <source>
        <strain evidence="3 4">MS6</strain>
    </source>
</reference>
<dbReference type="VEuPathDB" id="FungiDB:MPH_06505"/>
<dbReference type="InterPro" id="IPR057670">
    <property type="entry name" value="SH3_retrovirus"/>
</dbReference>
<dbReference type="EMBL" id="AHHD01000280">
    <property type="protein sequence ID" value="EKG16282.1"/>
    <property type="molecule type" value="Genomic_DNA"/>
</dbReference>
<comment type="caution">
    <text evidence="3">The sequence shown here is derived from an EMBL/GenBank/DDBJ whole genome shotgun (WGS) entry which is preliminary data.</text>
</comment>
<organism evidence="3 4">
    <name type="scientific">Macrophomina phaseolina (strain MS6)</name>
    <name type="common">Charcoal rot fungus</name>
    <dbReference type="NCBI Taxonomy" id="1126212"/>
    <lineage>
        <taxon>Eukaryota</taxon>
        <taxon>Fungi</taxon>
        <taxon>Dikarya</taxon>
        <taxon>Ascomycota</taxon>
        <taxon>Pezizomycotina</taxon>
        <taxon>Dothideomycetes</taxon>
        <taxon>Dothideomycetes incertae sedis</taxon>
        <taxon>Botryosphaeriales</taxon>
        <taxon>Botryosphaeriaceae</taxon>
        <taxon>Macrophomina</taxon>
    </lineage>
</organism>
<accession>K2RU79</accession>
<dbReference type="eggNOG" id="KOG0017">
    <property type="taxonomic scope" value="Eukaryota"/>
</dbReference>
<evidence type="ECO:0000313" key="4">
    <source>
        <dbReference type="Proteomes" id="UP000007129"/>
    </source>
</evidence>
<dbReference type="OrthoDB" id="3943081at2759"/>
<proteinExistence type="predicted"/>
<sequence length="387" mass="42597">MNGISERAALTQGSARRVDDWRFLWPEAVRYHTHVHNRTPTKSNPGMQTPFQRLYSKKPYIGNFQLFGAIAYVHIPPGTRAMDLKAPARIEKMAPRAKIGIFVGYNSESIWRIYLLQEQKVVETRSARFVASDPLNGKLPSPKDLPTEIPFSAVTDEVYDQAKHGPIPNPPAADALLAPTEEAQPQKQAPSTVVEPAAMPAKESLPTGSANQSSTPKPPSQPDPKIPQEAADRLPLEASAKPGKEIIRPVLLPFPERIPTHPHQTTKPTPPSIDPPTSFSNRQDGTAPSAGSKEQAPAQESAETLLEALPYEARESLTPFGVFPTPSKKRRRATLNNDAATDLKRQKVIHKVLLAIMAAIQQRPHDTELLPAPRTLREAQASPHWPE</sequence>
<dbReference type="HOGENOM" id="CLU_713850_0_0_1"/>
<evidence type="ECO:0000256" key="1">
    <source>
        <dbReference type="SAM" id="MobiDB-lite"/>
    </source>
</evidence>
<dbReference type="Pfam" id="PF25597">
    <property type="entry name" value="SH3_retrovirus"/>
    <property type="match status" value="1"/>
</dbReference>
<dbReference type="AlphaFoldDB" id="K2RU79"/>